<keyword evidence="3" id="KW-1185">Reference proteome</keyword>
<evidence type="ECO:0000313" key="3">
    <source>
        <dbReference type="Proteomes" id="UP000054560"/>
    </source>
</evidence>
<feature type="compositionally biased region" description="Polar residues" evidence="1">
    <location>
        <begin position="127"/>
        <end position="141"/>
    </location>
</feature>
<evidence type="ECO:0000256" key="1">
    <source>
        <dbReference type="SAM" id="MobiDB-lite"/>
    </source>
</evidence>
<feature type="region of interest" description="Disordered" evidence="1">
    <location>
        <begin position="127"/>
        <end position="167"/>
    </location>
</feature>
<feature type="non-terminal residue" evidence="2">
    <location>
        <position position="453"/>
    </location>
</feature>
<evidence type="ECO:0000313" key="2">
    <source>
        <dbReference type="EMBL" id="KNC75512.1"/>
    </source>
</evidence>
<proteinExistence type="predicted"/>
<feature type="compositionally biased region" description="Acidic residues" evidence="1">
    <location>
        <begin position="151"/>
        <end position="160"/>
    </location>
</feature>
<dbReference type="AlphaFoldDB" id="A0A0L0FFF1"/>
<dbReference type="Proteomes" id="UP000054560">
    <property type="component" value="Unassembled WGS sequence"/>
</dbReference>
<dbReference type="Gene3D" id="1.10.443.20">
    <property type="entry name" value="Centromere DNA-binding protein complex CBF3 subunit, domain 2"/>
    <property type="match status" value="1"/>
</dbReference>
<organism evidence="2 3">
    <name type="scientific">Sphaeroforma arctica JP610</name>
    <dbReference type="NCBI Taxonomy" id="667725"/>
    <lineage>
        <taxon>Eukaryota</taxon>
        <taxon>Ichthyosporea</taxon>
        <taxon>Ichthyophonida</taxon>
        <taxon>Sphaeroforma</taxon>
    </lineage>
</organism>
<dbReference type="GO" id="GO:0003677">
    <property type="term" value="F:DNA binding"/>
    <property type="evidence" value="ECO:0007669"/>
    <property type="project" value="InterPro"/>
</dbReference>
<name>A0A0L0FFF1_9EUKA</name>
<gene>
    <name evidence="2" type="ORF">SARC_11964</name>
</gene>
<accession>A0A0L0FFF1</accession>
<dbReference type="EMBL" id="KQ243577">
    <property type="protein sequence ID" value="KNC75512.1"/>
    <property type="molecule type" value="Genomic_DNA"/>
</dbReference>
<dbReference type="InterPro" id="IPR038279">
    <property type="entry name" value="Ndc10_dom2_sf"/>
</dbReference>
<dbReference type="RefSeq" id="XP_014149414.1">
    <property type="nucleotide sequence ID" value="XM_014293939.1"/>
</dbReference>
<dbReference type="GeneID" id="25912468"/>
<sequence>MASDDFIRPSHLHDAVVDTYLRERATVWINDAHAAACEATTNPQDDSPLDGTIPALLTYHVVNGWLGAIIDFARSLRLTGLDLEYPICKAFVNEYPRAADEEPDERPFDADLELDPDFIEDQVLDASSGNRHVNGNGTVHESTGRCHSNGEEEEDEDADDRELRSEHDRRVHGRMMHRLYRHAQDVRHTWLYSIAFKISSKAQNLRGLRWGDLCFKSYDIGTASRQQNLDCLGVLYNQGELNTDGKQEYAGCFRDQNVLICSWAALSLVFFQRFVMESPDGVDLTDKSWLDELLVPSNTQDDVVDYHNAITCEEHGRIIRENAKGIGDTIPSDYENIDYMYRDAVVPTAGDWEKDVLREHYVALPTDAMSNCAGWPEGHLYEIFLPRYDRSKVDMPVTLRIKFHDMFSFADTYIALQECEARVDVKTLSFARLCQRMRETLPEDAPALWKAYP</sequence>
<reference evidence="2 3" key="1">
    <citation type="submission" date="2011-02" db="EMBL/GenBank/DDBJ databases">
        <title>The Genome Sequence of Sphaeroforma arctica JP610.</title>
        <authorList>
            <consortium name="The Broad Institute Genome Sequencing Platform"/>
            <person name="Russ C."/>
            <person name="Cuomo C."/>
            <person name="Young S.K."/>
            <person name="Zeng Q."/>
            <person name="Gargeya S."/>
            <person name="Alvarado L."/>
            <person name="Berlin A."/>
            <person name="Chapman S.B."/>
            <person name="Chen Z."/>
            <person name="Freedman E."/>
            <person name="Gellesch M."/>
            <person name="Goldberg J."/>
            <person name="Griggs A."/>
            <person name="Gujja S."/>
            <person name="Heilman E."/>
            <person name="Heiman D."/>
            <person name="Howarth C."/>
            <person name="Mehta T."/>
            <person name="Neiman D."/>
            <person name="Pearson M."/>
            <person name="Roberts A."/>
            <person name="Saif S."/>
            <person name="Shea T."/>
            <person name="Shenoy N."/>
            <person name="Sisk P."/>
            <person name="Stolte C."/>
            <person name="Sykes S."/>
            <person name="White J."/>
            <person name="Yandava C."/>
            <person name="Burger G."/>
            <person name="Gray M.W."/>
            <person name="Holland P.W.H."/>
            <person name="King N."/>
            <person name="Lang F.B.F."/>
            <person name="Roger A.J."/>
            <person name="Ruiz-Trillo I."/>
            <person name="Haas B."/>
            <person name="Nusbaum C."/>
            <person name="Birren B."/>
        </authorList>
    </citation>
    <scope>NUCLEOTIDE SEQUENCE [LARGE SCALE GENOMIC DNA]</scope>
    <source>
        <strain evidence="2 3">JP610</strain>
    </source>
</reference>
<protein>
    <submittedName>
        <fullName evidence="2">Uncharacterized protein</fullName>
    </submittedName>
</protein>